<reference evidence="2 3" key="1">
    <citation type="submission" date="2024-08" db="EMBL/GenBank/DDBJ databases">
        <title>Whole-genome sequencing of halo(alkali)philic microorganisms from hypersaline lakes.</title>
        <authorList>
            <person name="Sorokin D.Y."/>
            <person name="Merkel A.Y."/>
            <person name="Messina E."/>
            <person name="Yakimov M."/>
        </authorList>
    </citation>
    <scope>NUCLEOTIDE SEQUENCE [LARGE SCALE GENOMIC DNA]</scope>
    <source>
        <strain evidence="2 3">AB-hyl4</strain>
    </source>
</reference>
<dbReference type="Proteomes" id="UP001575105">
    <property type="component" value="Unassembled WGS sequence"/>
</dbReference>
<name>A0ABV4UCD3_9BACT</name>
<dbReference type="InterPro" id="IPR036852">
    <property type="entry name" value="Peptidase_S8/S53_dom_sf"/>
</dbReference>
<proteinExistence type="predicted"/>
<evidence type="ECO:0000313" key="2">
    <source>
        <dbReference type="EMBL" id="MFA9480218.1"/>
    </source>
</evidence>
<dbReference type="Gene3D" id="3.40.50.200">
    <property type="entry name" value="Peptidase S8/S53 domain"/>
    <property type="match status" value="1"/>
</dbReference>
<gene>
    <name evidence="2" type="ORF">ACERK3_18245</name>
</gene>
<evidence type="ECO:0000313" key="3">
    <source>
        <dbReference type="Proteomes" id="UP001575105"/>
    </source>
</evidence>
<comment type="caution">
    <text evidence="2">The sequence shown here is derived from an EMBL/GenBank/DDBJ whole genome shotgun (WGS) entry which is preliminary data.</text>
</comment>
<dbReference type="Pfam" id="PF00082">
    <property type="entry name" value="Peptidase_S8"/>
    <property type="match status" value="1"/>
</dbReference>
<keyword evidence="3" id="KW-1185">Reference proteome</keyword>
<dbReference type="RefSeq" id="WP_425347142.1">
    <property type="nucleotide sequence ID" value="NZ_JBGUBD010000017.1"/>
</dbReference>
<feature type="domain" description="Peptidase S8/S53" evidence="1">
    <location>
        <begin position="153"/>
        <end position="316"/>
    </location>
</feature>
<dbReference type="SUPFAM" id="SSF52743">
    <property type="entry name" value="Subtilisin-like"/>
    <property type="match status" value="1"/>
</dbReference>
<organism evidence="2 3">
    <name type="scientific">Natronomicrosphaera hydrolytica</name>
    <dbReference type="NCBI Taxonomy" id="3242702"/>
    <lineage>
        <taxon>Bacteria</taxon>
        <taxon>Pseudomonadati</taxon>
        <taxon>Planctomycetota</taxon>
        <taxon>Phycisphaerae</taxon>
        <taxon>Phycisphaerales</taxon>
        <taxon>Phycisphaeraceae</taxon>
        <taxon>Natronomicrosphaera</taxon>
    </lineage>
</organism>
<sequence>MSYPIWRWCCNGWTLTLLLSAAAVVWALWSPLPRASLAEQAEAVESAPPDRAELAGFTQAERRLGDDAPTGAGIVLGHVEGDPGQYLPRVDHHRYRRIDLRPRSGESEPLSHTDATARIIYGPQGLAHGIREVHHFSSPHWLGGGYLRAGQSQPPADDRPRVFNHSWIGNDSGMNPAQTAHILRRIDYAIDRHGVVMSVGVNNNRNSRVPGLLASAYNVIAVGLADGASSSGGTNIEVEGRAKPDIVAPGTRTSYSTPVVTAAVARMLEAAGKLPEHAESARRPETIKALLMAGATKPWNWRQRDGQVLDDRLGAGVVHLDNALRILEAGRAKPNEVRSGSGWDLRMIQPGGRAIYRLDLDEPVEELSIMLTWHRRIDGRTVPHPTTGQPAWVDTPALARFDLRVVHAGDEGSRLLADSLSEIDNVQHVHLTDAPAGDYHLVVSRREGGPAAPWPVAIAWRAGERVPYPGD</sequence>
<dbReference type="EMBL" id="JBGUBD010000017">
    <property type="protein sequence ID" value="MFA9480218.1"/>
    <property type="molecule type" value="Genomic_DNA"/>
</dbReference>
<accession>A0ABV4UCD3</accession>
<protein>
    <submittedName>
        <fullName evidence="2">S8 family serine peptidase</fullName>
    </submittedName>
</protein>
<dbReference type="CDD" id="cd00306">
    <property type="entry name" value="Peptidases_S8_S53"/>
    <property type="match status" value="1"/>
</dbReference>
<dbReference type="InterPro" id="IPR000209">
    <property type="entry name" value="Peptidase_S8/S53_dom"/>
</dbReference>
<evidence type="ECO:0000259" key="1">
    <source>
        <dbReference type="Pfam" id="PF00082"/>
    </source>
</evidence>